<dbReference type="InterPro" id="IPR050251">
    <property type="entry name" value="HpcH-HpaI_aldolase"/>
</dbReference>
<evidence type="ECO:0000259" key="4">
    <source>
        <dbReference type="Pfam" id="PF03328"/>
    </source>
</evidence>
<evidence type="ECO:0000256" key="1">
    <source>
        <dbReference type="ARBA" id="ARBA00005568"/>
    </source>
</evidence>
<keyword evidence="6" id="KW-1185">Reference proteome</keyword>
<keyword evidence="3 5" id="KW-0456">Lyase</keyword>
<dbReference type="PANTHER" id="PTHR30502:SF0">
    <property type="entry name" value="PHOSPHOENOLPYRUVATE CARBOXYLASE FAMILY PROTEIN"/>
    <property type="match status" value="1"/>
</dbReference>
<evidence type="ECO:0000256" key="3">
    <source>
        <dbReference type="ARBA" id="ARBA00023239"/>
    </source>
</evidence>
<dbReference type="InterPro" id="IPR040442">
    <property type="entry name" value="Pyrv_kinase-like_dom_sf"/>
</dbReference>
<dbReference type="InterPro" id="IPR005000">
    <property type="entry name" value="Aldolase/citrate-lyase_domain"/>
</dbReference>
<dbReference type="GO" id="GO:0016829">
    <property type="term" value="F:lyase activity"/>
    <property type="evidence" value="ECO:0007669"/>
    <property type="project" value="UniProtKB-KW"/>
</dbReference>
<dbReference type="Proteomes" id="UP001500596">
    <property type="component" value="Unassembled WGS sequence"/>
</dbReference>
<evidence type="ECO:0000313" key="6">
    <source>
        <dbReference type="Proteomes" id="UP001500596"/>
    </source>
</evidence>
<dbReference type="Pfam" id="PF03328">
    <property type="entry name" value="HpcH_HpaI"/>
    <property type="match status" value="1"/>
</dbReference>
<dbReference type="InterPro" id="IPR015813">
    <property type="entry name" value="Pyrv/PenolPyrv_kinase-like_dom"/>
</dbReference>
<dbReference type="Gene3D" id="3.20.20.60">
    <property type="entry name" value="Phosphoenolpyruvate-binding domains"/>
    <property type="match status" value="1"/>
</dbReference>
<protein>
    <submittedName>
        <fullName evidence="5">Aldolase/citrate lyase family protein</fullName>
    </submittedName>
</protein>
<dbReference type="SUPFAM" id="SSF51621">
    <property type="entry name" value="Phosphoenolpyruvate/pyruvate domain"/>
    <property type="match status" value="1"/>
</dbReference>
<comment type="similarity">
    <text evidence="1">Belongs to the HpcH/HpaI aldolase family.</text>
</comment>
<reference evidence="5 6" key="1">
    <citation type="journal article" date="2019" name="Int. J. Syst. Evol. Microbiol.">
        <title>The Global Catalogue of Microorganisms (GCM) 10K type strain sequencing project: providing services to taxonomists for standard genome sequencing and annotation.</title>
        <authorList>
            <consortium name="The Broad Institute Genomics Platform"/>
            <consortium name="The Broad Institute Genome Sequencing Center for Infectious Disease"/>
            <person name="Wu L."/>
            <person name="Ma J."/>
        </authorList>
    </citation>
    <scope>NUCLEOTIDE SEQUENCE [LARGE SCALE GENOMIC DNA]</scope>
    <source>
        <strain evidence="5 6">JCM 15575</strain>
    </source>
</reference>
<keyword evidence="2" id="KW-0479">Metal-binding</keyword>
<dbReference type="EMBL" id="BAAAPK010000001">
    <property type="protein sequence ID" value="GAA1679707.1"/>
    <property type="molecule type" value="Genomic_DNA"/>
</dbReference>
<proteinExistence type="inferred from homology"/>
<comment type="caution">
    <text evidence="5">The sequence shown here is derived from an EMBL/GenBank/DDBJ whole genome shotgun (WGS) entry which is preliminary data.</text>
</comment>
<feature type="domain" description="HpcH/HpaI aldolase/citrate lyase" evidence="4">
    <location>
        <begin position="19"/>
        <end position="237"/>
    </location>
</feature>
<gene>
    <name evidence="5" type="ORF">GCM10009807_24510</name>
</gene>
<evidence type="ECO:0000256" key="2">
    <source>
        <dbReference type="ARBA" id="ARBA00022723"/>
    </source>
</evidence>
<sequence>MVNLRMREKLESGGIAIDCWLTGTSPSNAEVIGRLGFDSVVIDMQHTMASFESVAHCILALSGTGTTVIVRVPGNDSSMIQRVLDAGADGIMCPLVNTVDEAKAFVDAVRYPPLGKRSVGAYRTSESIVDHFRRANKEIFSIVQIETIEALANAEDIAAVDGLDMLFPGPGDLAVSHGGDPILDFADEHMAAWHERIVEAAHAQGKWAGLLTFGEHDIARAIAWGYDLLCPAMEGGLLVGGATHTLRTTGELILSGAGQRARTAG</sequence>
<organism evidence="5 6">
    <name type="scientific">Microbacterium lacus</name>
    <dbReference type="NCBI Taxonomy" id="415217"/>
    <lineage>
        <taxon>Bacteria</taxon>
        <taxon>Bacillati</taxon>
        <taxon>Actinomycetota</taxon>
        <taxon>Actinomycetes</taxon>
        <taxon>Micrococcales</taxon>
        <taxon>Microbacteriaceae</taxon>
        <taxon>Microbacterium</taxon>
    </lineage>
</organism>
<accession>A0ABN2H025</accession>
<evidence type="ECO:0000313" key="5">
    <source>
        <dbReference type="EMBL" id="GAA1679707.1"/>
    </source>
</evidence>
<dbReference type="RefSeq" id="WP_344054965.1">
    <property type="nucleotide sequence ID" value="NZ_BAAAPK010000001.1"/>
</dbReference>
<name>A0ABN2H025_9MICO</name>
<dbReference type="PANTHER" id="PTHR30502">
    <property type="entry name" value="2-KETO-3-DEOXY-L-RHAMNONATE ALDOLASE"/>
    <property type="match status" value="1"/>
</dbReference>